<protein>
    <submittedName>
        <fullName evidence="2">Uncharacterized protein</fullName>
    </submittedName>
</protein>
<reference evidence="3" key="1">
    <citation type="submission" date="2014-03" db="EMBL/GenBank/DDBJ databases">
        <authorList>
            <person name="Aksoy S."/>
            <person name="Warren W."/>
            <person name="Wilson R.K."/>
        </authorList>
    </citation>
    <scope>NUCLEOTIDE SEQUENCE [LARGE SCALE GENOMIC DNA]</scope>
    <source>
        <strain evidence="3">IAEA</strain>
    </source>
</reference>
<evidence type="ECO:0000313" key="2">
    <source>
        <dbReference type="EnsemblMetazoa" id="GBRI024332-PA"/>
    </source>
</evidence>
<evidence type="ECO:0000256" key="1">
    <source>
        <dbReference type="SAM" id="Coils"/>
    </source>
</evidence>
<feature type="coiled-coil region" evidence="1">
    <location>
        <begin position="119"/>
        <end position="174"/>
    </location>
</feature>
<dbReference type="STRING" id="37001.A0A1A9WLW6"/>
<dbReference type="VEuPathDB" id="VectorBase:GBRI024332"/>
<name>A0A1A9WLW6_9MUSC</name>
<proteinExistence type="predicted"/>
<organism evidence="2 3">
    <name type="scientific">Glossina brevipalpis</name>
    <dbReference type="NCBI Taxonomy" id="37001"/>
    <lineage>
        <taxon>Eukaryota</taxon>
        <taxon>Metazoa</taxon>
        <taxon>Ecdysozoa</taxon>
        <taxon>Arthropoda</taxon>
        <taxon>Hexapoda</taxon>
        <taxon>Insecta</taxon>
        <taxon>Pterygota</taxon>
        <taxon>Neoptera</taxon>
        <taxon>Endopterygota</taxon>
        <taxon>Diptera</taxon>
        <taxon>Brachycera</taxon>
        <taxon>Muscomorpha</taxon>
        <taxon>Hippoboscoidea</taxon>
        <taxon>Glossinidae</taxon>
        <taxon>Glossina</taxon>
    </lineage>
</organism>
<accession>A0A1A9WLW6</accession>
<keyword evidence="1" id="KW-0175">Coiled coil</keyword>
<keyword evidence="3" id="KW-1185">Reference proteome</keyword>
<reference evidence="2" key="2">
    <citation type="submission" date="2020-05" db="UniProtKB">
        <authorList>
            <consortium name="EnsemblMetazoa"/>
        </authorList>
    </citation>
    <scope>IDENTIFICATION</scope>
    <source>
        <strain evidence="2">IAEA</strain>
    </source>
</reference>
<sequence>MKRVELLAEENKRKHDYFRLCKRVSQDLTKPYETAVQYLRKDNETTRAKNLKIQKFISEINKILERYTMQQEMLKQHLLEHGKLLKKKSWIPKIWIKKGQFKIEKAHKIVIEIQQDIYEKKLKQIVKQHTEQEQQLQRNHKRLDTQSEQFIERRETLEIKVDKTKADLTLLKSELKILKSGEISGTHKYESKKNSYEKSQYIVKENKIIGHELRQHLLIIKIYIQEKLKSCRELQQTKQDMTALLMKIRAKINEATRISRAMLSCENKAIDF</sequence>
<evidence type="ECO:0000313" key="3">
    <source>
        <dbReference type="Proteomes" id="UP000091820"/>
    </source>
</evidence>
<dbReference type="EnsemblMetazoa" id="GBRI024332-RA">
    <property type="protein sequence ID" value="GBRI024332-PA"/>
    <property type="gene ID" value="GBRI024332"/>
</dbReference>
<dbReference type="Proteomes" id="UP000091820">
    <property type="component" value="Unassembled WGS sequence"/>
</dbReference>
<dbReference type="AlphaFoldDB" id="A0A1A9WLW6"/>